<comment type="caution">
    <text evidence="2">The sequence shown here is derived from an EMBL/GenBank/DDBJ whole genome shotgun (WGS) entry which is preliminary data.</text>
</comment>
<gene>
    <name evidence="2" type="ORF">CW362_36075</name>
</gene>
<dbReference type="RefSeq" id="WP_103553831.1">
    <property type="nucleotide sequence ID" value="NZ_JBHJSK010000001.1"/>
</dbReference>
<proteinExistence type="predicted"/>
<dbReference type="EMBL" id="PJOS01000121">
    <property type="protein sequence ID" value="PKT68222.1"/>
    <property type="molecule type" value="Genomic_DNA"/>
</dbReference>
<dbReference type="AlphaFoldDB" id="A0A2I0SEB0"/>
<evidence type="ECO:0000313" key="2">
    <source>
        <dbReference type="EMBL" id="PKT68222.1"/>
    </source>
</evidence>
<keyword evidence="1" id="KW-0472">Membrane</keyword>
<keyword evidence="1" id="KW-0812">Transmembrane</keyword>
<organism evidence="2 3">
    <name type="scientific">Streptomyces populi</name>
    <dbReference type="NCBI Taxonomy" id="2058924"/>
    <lineage>
        <taxon>Bacteria</taxon>
        <taxon>Bacillati</taxon>
        <taxon>Actinomycetota</taxon>
        <taxon>Actinomycetes</taxon>
        <taxon>Kitasatosporales</taxon>
        <taxon>Streptomycetaceae</taxon>
        <taxon>Streptomyces</taxon>
    </lineage>
</organism>
<evidence type="ECO:0000313" key="3">
    <source>
        <dbReference type="Proteomes" id="UP000236178"/>
    </source>
</evidence>
<keyword evidence="1" id="KW-1133">Transmembrane helix</keyword>
<feature type="transmembrane region" description="Helical" evidence="1">
    <location>
        <begin position="45"/>
        <end position="69"/>
    </location>
</feature>
<protein>
    <submittedName>
        <fullName evidence="2">Uncharacterized protein</fullName>
    </submittedName>
</protein>
<reference evidence="2 3" key="1">
    <citation type="submission" date="2017-12" db="EMBL/GenBank/DDBJ databases">
        <title>Streptomyces populusis sp. nov., a novel endophytic actinobacterium isolated from stems of Populus adenopoda Maxim.</title>
        <authorList>
            <person name="Wang Z."/>
        </authorList>
    </citation>
    <scope>NUCLEOTIDE SEQUENCE [LARGE SCALE GENOMIC DNA]</scope>
    <source>
        <strain evidence="2 3">A249</strain>
    </source>
</reference>
<sequence length="134" mass="13788">MTVRPWHVFALGSALGATALLERVQGSRSGRQYVLCHASSAVDHLTVVALALAGGAFVAAVVGAVTAVMKDAPRSSPLFPAACMVAALACVVAADTVDAVGEQRAADIAAQGFHENGCDYPARVYSATPGWFTW</sequence>
<name>A0A2I0SEB0_9ACTN</name>
<accession>A0A2I0SEB0</accession>
<dbReference type="OrthoDB" id="4223435at2"/>
<keyword evidence="3" id="KW-1185">Reference proteome</keyword>
<evidence type="ECO:0000256" key="1">
    <source>
        <dbReference type="SAM" id="Phobius"/>
    </source>
</evidence>
<dbReference type="Proteomes" id="UP000236178">
    <property type="component" value="Unassembled WGS sequence"/>
</dbReference>